<proteinExistence type="predicted"/>
<sequence length="170" mass="18683">MQEPPRTGVGSATNNMSDMVVLPYLEPSEPFPAGTNDALVTSHVTGRSLVSLSPEPSESLVPNYTTQEFNSESIIEHIGISFIDSTTADEQFENLLDFPLHSDKITASQFEKQDTIEYLEPIKDIINDSENIPSNHLPEQVSVMLKTECSINGQVQATVMPANRVKNFGT</sequence>
<dbReference type="Proteomes" id="UP000691718">
    <property type="component" value="Unassembled WGS sequence"/>
</dbReference>
<comment type="caution">
    <text evidence="1">The sequence shown here is derived from an EMBL/GenBank/DDBJ whole genome shotgun (WGS) entry which is preliminary data.</text>
</comment>
<keyword evidence="2" id="KW-1185">Reference proteome</keyword>
<dbReference type="EMBL" id="CAJQZP010001584">
    <property type="protein sequence ID" value="CAG5055788.1"/>
    <property type="molecule type" value="Genomic_DNA"/>
</dbReference>
<gene>
    <name evidence="1" type="ORF">PAPOLLO_LOCUS26496</name>
</gene>
<evidence type="ECO:0000313" key="2">
    <source>
        <dbReference type="Proteomes" id="UP000691718"/>
    </source>
</evidence>
<dbReference type="OrthoDB" id="6375801at2759"/>
<dbReference type="AlphaFoldDB" id="A0A8S3Y6W1"/>
<protein>
    <submittedName>
        <fullName evidence="1">(apollo) hypothetical protein</fullName>
    </submittedName>
</protein>
<organism evidence="1 2">
    <name type="scientific">Parnassius apollo</name>
    <name type="common">Apollo butterfly</name>
    <name type="synonym">Papilio apollo</name>
    <dbReference type="NCBI Taxonomy" id="110799"/>
    <lineage>
        <taxon>Eukaryota</taxon>
        <taxon>Metazoa</taxon>
        <taxon>Ecdysozoa</taxon>
        <taxon>Arthropoda</taxon>
        <taxon>Hexapoda</taxon>
        <taxon>Insecta</taxon>
        <taxon>Pterygota</taxon>
        <taxon>Neoptera</taxon>
        <taxon>Endopterygota</taxon>
        <taxon>Lepidoptera</taxon>
        <taxon>Glossata</taxon>
        <taxon>Ditrysia</taxon>
        <taxon>Papilionoidea</taxon>
        <taxon>Papilionidae</taxon>
        <taxon>Parnassiinae</taxon>
        <taxon>Parnassini</taxon>
        <taxon>Parnassius</taxon>
        <taxon>Parnassius</taxon>
    </lineage>
</organism>
<reference evidence="1" key="1">
    <citation type="submission" date="2021-04" db="EMBL/GenBank/DDBJ databases">
        <authorList>
            <person name="Tunstrom K."/>
        </authorList>
    </citation>
    <scope>NUCLEOTIDE SEQUENCE</scope>
</reference>
<accession>A0A8S3Y6W1</accession>
<evidence type="ECO:0000313" key="1">
    <source>
        <dbReference type="EMBL" id="CAG5055788.1"/>
    </source>
</evidence>
<name>A0A8S3Y6W1_PARAO</name>